<dbReference type="AlphaFoldDB" id="A0A1B6F6Y4"/>
<feature type="region of interest" description="Disordered" evidence="1">
    <location>
        <begin position="21"/>
        <end position="107"/>
    </location>
</feature>
<accession>A0A1B6F6Y4</accession>
<feature type="compositionally biased region" description="Polar residues" evidence="1">
    <location>
        <begin position="93"/>
        <end position="107"/>
    </location>
</feature>
<feature type="non-terminal residue" evidence="2">
    <location>
        <position position="133"/>
    </location>
</feature>
<sequence>MARKLDDLNLEREEDIERLNELLFHEMSESDNGFPNEFGDDSDTEGEDNVEVREEDSASEQSADEDDTSPLLDINPTQPTEAGATADPDQPEVQPQSRPSSQVDPNENLFVSATFGKDKVMKWHLQPHPKNQR</sequence>
<reference evidence="2" key="1">
    <citation type="submission" date="2015-11" db="EMBL/GenBank/DDBJ databases">
        <title>De novo transcriptome assembly of four potential Pierce s Disease insect vectors from Arizona vineyards.</title>
        <authorList>
            <person name="Tassone E.E."/>
        </authorList>
    </citation>
    <scope>NUCLEOTIDE SEQUENCE</scope>
</reference>
<dbReference type="EMBL" id="GECZ01023753">
    <property type="protein sequence ID" value="JAS46016.1"/>
    <property type="molecule type" value="Transcribed_RNA"/>
</dbReference>
<feature type="compositionally biased region" description="Acidic residues" evidence="1">
    <location>
        <begin position="57"/>
        <end position="68"/>
    </location>
</feature>
<organism evidence="2">
    <name type="scientific">Cuerna arida</name>
    <dbReference type="NCBI Taxonomy" id="1464854"/>
    <lineage>
        <taxon>Eukaryota</taxon>
        <taxon>Metazoa</taxon>
        <taxon>Ecdysozoa</taxon>
        <taxon>Arthropoda</taxon>
        <taxon>Hexapoda</taxon>
        <taxon>Insecta</taxon>
        <taxon>Pterygota</taxon>
        <taxon>Neoptera</taxon>
        <taxon>Paraneoptera</taxon>
        <taxon>Hemiptera</taxon>
        <taxon>Auchenorrhyncha</taxon>
        <taxon>Membracoidea</taxon>
        <taxon>Cicadellidae</taxon>
        <taxon>Cicadellinae</taxon>
        <taxon>Proconiini</taxon>
        <taxon>Cuerna</taxon>
    </lineage>
</organism>
<name>A0A1B6F6Y4_9HEMI</name>
<evidence type="ECO:0000313" key="2">
    <source>
        <dbReference type="EMBL" id="JAS46016.1"/>
    </source>
</evidence>
<feature type="compositionally biased region" description="Acidic residues" evidence="1">
    <location>
        <begin position="38"/>
        <end position="49"/>
    </location>
</feature>
<protein>
    <submittedName>
        <fullName evidence="2">Uncharacterized protein</fullName>
    </submittedName>
</protein>
<proteinExistence type="predicted"/>
<gene>
    <name evidence="2" type="ORF">g.45634</name>
</gene>
<evidence type="ECO:0000256" key="1">
    <source>
        <dbReference type="SAM" id="MobiDB-lite"/>
    </source>
</evidence>